<dbReference type="PANTHER" id="PTHR43634:SF2">
    <property type="entry name" value="LOW CONDUCTANCE MECHANOSENSITIVE CHANNEL YNAI"/>
    <property type="match status" value="1"/>
</dbReference>
<evidence type="ECO:0000256" key="6">
    <source>
        <dbReference type="ARBA" id="ARBA00023136"/>
    </source>
</evidence>
<comment type="similarity">
    <text evidence="2">Belongs to the MscS (TC 1.A.23) family.</text>
</comment>
<feature type="transmembrane region" description="Helical" evidence="8">
    <location>
        <begin position="294"/>
        <end position="312"/>
    </location>
</feature>
<dbReference type="InterPro" id="IPR010920">
    <property type="entry name" value="LSM_dom_sf"/>
</dbReference>
<evidence type="ECO:0000256" key="5">
    <source>
        <dbReference type="ARBA" id="ARBA00022989"/>
    </source>
</evidence>
<feature type="transmembrane region" description="Helical" evidence="8">
    <location>
        <begin position="161"/>
        <end position="180"/>
    </location>
</feature>
<feature type="domain" description="Mechanosensitive ion channel MscS" evidence="9">
    <location>
        <begin position="336"/>
        <end position="407"/>
    </location>
</feature>
<reference evidence="12 13" key="1">
    <citation type="submission" date="2024-06" db="EMBL/GenBank/DDBJ databases">
        <authorList>
            <person name="Kraege A."/>
            <person name="Thomma B."/>
        </authorList>
    </citation>
    <scope>NUCLEOTIDE SEQUENCE [LARGE SCALE GENOMIC DNA]</scope>
</reference>
<dbReference type="InterPro" id="IPR011014">
    <property type="entry name" value="MscS_channel_TM-2"/>
</dbReference>
<keyword evidence="3" id="KW-1003">Cell membrane</keyword>
<evidence type="ECO:0000259" key="9">
    <source>
        <dbReference type="Pfam" id="PF00924"/>
    </source>
</evidence>
<dbReference type="Proteomes" id="UP001497392">
    <property type="component" value="Unassembled WGS sequence"/>
</dbReference>
<dbReference type="Pfam" id="PF00924">
    <property type="entry name" value="MS_channel_2nd"/>
    <property type="match status" value="1"/>
</dbReference>
<evidence type="ECO:0000313" key="13">
    <source>
        <dbReference type="Proteomes" id="UP001497392"/>
    </source>
</evidence>
<dbReference type="SUPFAM" id="SSF82861">
    <property type="entry name" value="Mechanosensitive channel protein MscS (YggB), transmembrane region"/>
    <property type="match status" value="1"/>
</dbReference>
<protein>
    <submittedName>
        <fullName evidence="12">G13365 protein</fullName>
    </submittedName>
</protein>
<feature type="compositionally biased region" description="Polar residues" evidence="7">
    <location>
        <begin position="513"/>
        <end position="528"/>
    </location>
</feature>
<dbReference type="PANTHER" id="PTHR43634">
    <property type="entry name" value="OW CONDUCTANCE MECHANOSENSITIVE CHANNEL"/>
    <property type="match status" value="1"/>
</dbReference>
<accession>A0ABP1GCK5</accession>
<evidence type="ECO:0000256" key="1">
    <source>
        <dbReference type="ARBA" id="ARBA00004651"/>
    </source>
</evidence>
<comment type="subcellular location">
    <subcellularLocation>
        <location evidence="1">Cell membrane</location>
        <topology evidence="1">Multi-pass membrane protein</topology>
    </subcellularLocation>
</comment>
<dbReference type="InterPro" id="IPR056876">
    <property type="entry name" value="Msl2-3_C"/>
</dbReference>
<feature type="transmembrane region" description="Helical" evidence="8">
    <location>
        <begin position="118"/>
        <end position="140"/>
    </location>
</feature>
<dbReference type="InterPro" id="IPR023408">
    <property type="entry name" value="MscS_beta-dom_sf"/>
</dbReference>
<sequence>MLQTGAVCGENNWHVKLPSPAGHVAWHHGDVSRLAALAFHRRRHHIATRRRQSDQLRQCLSQPSAQQPPQAGTEHVDKAANSSKKNTEAATPRDAPASTSYDASYQQGDQQLTGLKPFHVAAFAAILTSGLAFLAVLMYITADMQFQRACLKVIKRLLKTVALRQVMGILAAMTFVRFGLEPLVKVLRHIFRAQGSWEKSSEYYILREVYRPLEFLFSVAAFTTLAENFLPQLISLPKAMVQNLVRATLSLTFVIAAARVVFNVKARMTREATWQLELKGDLTKQRRVEAVDKLLSVLTLLVASVFGLQAIGLDVNSVLAIGGVGGLAVGLAGREILENLFTGLIILSSSPFEVGDEVLFSPPNGQTVEGIVVDVGWYRTTIRSFEREIFCIPNSVFSRNVVLNVTRKQREWRFYEFIGLRVDDIGKAGAVVADMRKIIRQDPRIIQKLHRRVFIDKLTREQVTIYTSFYVEATNRDAFMSVKQDLLLAFIDCVDRNGAKLAKQRLEVEVASGQMSSRQRTPSQNMNEAASAEQANRALPEGKPTPQAAVDVSPAGPPSNGRDSGSGGQKRDGVEDAASNNVVPSRKDPLRTAVQQAAASGVLVADSSFDKEQQDQTSPIMTASFDAI</sequence>
<dbReference type="Gene3D" id="1.10.287.1260">
    <property type="match status" value="1"/>
</dbReference>
<feature type="region of interest" description="Disordered" evidence="7">
    <location>
        <begin position="46"/>
        <end position="103"/>
    </location>
</feature>
<dbReference type="EMBL" id="CAXHTA020000021">
    <property type="protein sequence ID" value="CAL5229939.1"/>
    <property type="molecule type" value="Genomic_DNA"/>
</dbReference>
<dbReference type="Pfam" id="PF21088">
    <property type="entry name" value="MS_channel_1st"/>
    <property type="match status" value="1"/>
</dbReference>
<organism evidence="12 13">
    <name type="scientific">Coccomyxa viridis</name>
    <dbReference type="NCBI Taxonomy" id="1274662"/>
    <lineage>
        <taxon>Eukaryota</taxon>
        <taxon>Viridiplantae</taxon>
        <taxon>Chlorophyta</taxon>
        <taxon>core chlorophytes</taxon>
        <taxon>Trebouxiophyceae</taxon>
        <taxon>Trebouxiophyceae incertae sedis</taxon>
        <taxon>Coccomyxaceae</taxon>
        <taxon>Coccomyxa</taxon>
    </lineage>
</organism>
<evidence type="ECO:0000256" key="2">
    <source>
        <dbReference type="ARBA" id="ARBA00008017"/>
    </source>
</evidence>
<feature type="region of interest" description="Disordered" evidence="7">
    <location>
        <begin position="509"/>
        <end position="628"/>
    </location>
</feature>
<feature type="domain" description="Mechanosensitive ion channel transmembrane helices 2/3" evidence="10">
    <location>
        <begin position="293"/>
        <end position="333"/>
    </location>
</feature>
<evidence type="ECO:0000259" key="11">
    <source>
        <dbReference type="Pfam" id="PF24956"/>
    </source>
</evidence>
<dbReference type="InterPro" id="IPR045042">
    <property type="entry name" value="YnaI-like"/>
</dbReference>
<feature type="compositionally biased region" description="Low complexity" evidence="7">
    <location>
        <begin position="61"/>
        <end position="71"/>
    </location>
</feature>
<comment type="caution">
    <text evidence="12">The sequence shown here is derived from an EMBL/GenBank/DDBJ whole genome shotgun (WGS) entry which is preliminary data.</text>
</comment>
<evidence type="ECO:0000313" key="12">
    <source>
        <dbReference type="EMBL" id="CAL5229939.1"/>
    </source>
</evidence>
<dbReference type="InterPro" id="IPR011066">
    <property type="entry name" value="MscS_channel_C_sf"/>
</dbReference>
<keyword evidence="13" id="KW-1185">Reference proteome</keyword>
<name>A0ABP1GCK5_9CHLO</name>
<evidence type="ECO:0000256" key="8">
    <source>
        <dbReference type="SAM" id="Phobius"/>
    </source>
</evidence>
<dbReference type="SUPFAM" id="SSF82689">
    <property type="entry name" value="Mechanosensitive channel protein MscS (YggB), C-terminal domain"/>
    <property type="match status" value="1"/>
</dbReference>
<keyword evidence="6 8" id="KW-0472">Membrane</keyword>
<evidence type="ECO:0000256" key="7">
    <source>
        <dbReference type="SAM" id="MobiDB-lite"/>
    </source>
</evidence>
<dbReference type="Gene3D" id="2.30.30.60">
    <property type="match status" value="1"/>
</dbReference>
<dbReference type="InterPro" id="IPR049142">
    <property type="entry name" value="MS_channel_1st"/>
</dbReference>
<dbReference type="InterPro" id="IPR006685">
    <property type="entry name" value="MscS_channel_2nd"/>
</dbReference>
<keyword evidence="4 8" id="KW-0812">Transmembrane</keyword>
<evidence type="ECO:0000256" key="4">
    <source>
        <dbReference type="ARBA" id="ARBA00022692"/>
    </source>
</evidence>
<keyword evidence="5 8" id="KW-1133">Transmembrane helix</keyword>
<dbReference type="Pfam" id="PF24956">
    <property type="entry name" value="Msl2-3_C"/>
    <property type="match status" value="1"/>
</dbReference>
<dbReference type="SUPFAM" id="SSF50182">
    <property type="entry name" value="Sm-like ribonucleoproteins"/>
    <property type="match status" value="1"/>
</dbReference>
<gene>
    <name evidence="12" type="primary">g13365</name>
    <name evidence="12" type="ORF">VP750_LOCUS11845</name>
</gene>
<proteinExistence type="inferred from homology"/>
<feature type="transmembrane region" description="Helical" evidence="8">
    <location>
        <begin position="244"/>
        <end position="262"/>
    </location>
</feature>
<feature type="domain" description="Mechanosensitive ion channel protein 2/3 C-terminal" evidence="11">
    <location>
        <begin position="412"/>
        <end position="492"/>
    </location>
</feature>
<evidence type="ECO:0000259" key="10">
    <source>
        <dbReference type="Pfam" id="PF21088"/>
    </source>
</evidence>
<evidence type="ECO:0000256" key="3">
    <source>
        <dbReference type="ARBA" id="ARBA00022475"/>
    </source>
</evidence>